<dbReference type="InterPro" id="IPR025996">
    <property type="entry name" value="MT1864/Rv1816-like_C"/>
</dbReference>
<protein>
    <submittedName>
        <fullName evidence="6">Transcriptional regulator</fullName>
    </submittedName>
</protein>
<feature type="DNA-binding region" description="H-T-H motif" evidence="4">
    <location>
        <begin position="32"/>
        <end position="51"/>
    </location>
</feature>
<dbReference type="STRING" id="121292.AU252_09785"/>
<keyword evidence="1" id="KW-0805">Transcription regulation</keyword>
<dbReference type="InterPro" id="IPR050109">
    <property type="entry name" value="HTH-type_TetR-like_transc_reg"/>
</dbReference>
<keyword evidence="3" id="KW-0804">Transcription</keyword>
<dbReference type="SUPFAM" id="SSF46689">
    <property type="entry name" value="Homeodomain-like"/>
    <property type="match status" value="1"/>
</dbReference>
<dbReference type="Pfam" id="PF00440">
    <property type="entry name" value="TetR_N"/>
    <property type="match status" value="1"/>
</dbReference>
<dbReference type="PROSITE" id="PS50977">
    <property type="entry name" value="HTH_TETR_2"/>
    <property type="match status" value="1"/>
</dbReference>
<evidence type="ECO:0000256" key="4">
    <source>
        <dbReference type="PROSITE-ProRule" id="PRU00335"/>
    </source>
</evidence>
<dbReference type="InterPro" id="IPR036271">
    <property type="entry name" value="Tet_transcr_reg_TetR-rel_C_sf"/>
</dbReference>
<dbReference type="RefSeq" id="WP_058930548.1">
    <property type="nucleotide sequence ID" value="NZ_CP013747.1"/>
</dbReference>
<reference evidence="6 7" key="1">
    <citation type="submission" date="2015-12" db="EMBL/GenBank/DDBJ databases">
        <authorList>
            <person name="Shamseldin A."/>
            <person name="Moawad H."/>
            <person name="Abd El-Rahim W.M."/>
            <person name="Sadowsky M.J."/>
        </authorList>
    </citation>
    <scope>NUCLEOTIDE SEQUENCE [LARGE SCALE GENOMIC DNA]</scope>
    <source>
        <strain evidence="6 7">Ar51</strain>
    </source>
</reference>
<dbReference type="EMBL" id="CP013747">
    <property type="protein sequence ID" value="ALV41405.1"/>
    <property type="molecule type" value="Genomic_DNA"/>
</dbReference>
<evidence type="ECO:0000259" key="5">
    <source>
        <dbReference type="PROSITE" id="PS50977"/>
    </source>
</evidence>
<evidence type="ECO:0000256" key="3">
    <source>
        <dbReference type="ARBA" id="ARBA00023163"/>
    </source>
</evidence>
<feature type="domain" description="HTH tetR-type" evidence="5">
    <location>
        <begin position="9"/>
        <end position="69"/>
    </location>
</feature>
<proteinExistence type="predicted"/>
<dbReference type="GO" id="GO:0003700">
    <property type="term" value="F:DNA-binding transcription factor activity"/>
    <property type="evidence" value="ECO:0007669"/>
    <property type="project" value="TreeGrafter"/>
</dbReference>
<evidence type="ECO:0000313" key="7">
    <source>
        <dbReference type="Proteomes" id="UP000065151"/>
    </source>
</evidence>
<evidence type="ECO:0000256" key="1">
    <source>
        <dbReference type="ARBA" id="ARBA00023015"/>
    </source>
</evidence>
<dbReference type="KEGG" id="psul:AU252_09785"/>
<dbReference type="SUPFAM" id="SSF48498">
    <property type="entry name" value="Tetracyclin repressor-like, C-terminal domain"/>
    <property type="match status" value="1"/>
</dbReference>
<dbReference type="PANTHER" id="PTHR30055:SF220">
    <property type="entry name" value="TETR-FAMILY REGULATORY PROTEIN"/>
    <property type="match status" value="1"/>
</dbReference>
<dbReference type="PANTHER" id="PTHR30055">
    <property type="entry name" value="HTH-TYPE TRANSCRIPTIONAL REGULATOR RUTR"/>
    <property type="match status" value="1"/>
</dbReference>
<name>A0A0U3QAM5_9MICC</name>
<gene>
    <name evidence="6" type="ORF">AU252_09785</name>
</gene>
<dbReference type="Proteomes" id="UP000065151">
    <property type="component" value="Chromosome"/>
</dbReference>
<dbReference type="InterPro" id="IPR001647">
    <property type="entry name" value="HTH_TetR"/>
</dbReference>
<dbReference type="InterPro" id="IPR009057">
    <property type="entry name" value="Homeodomain-like_sf"/>
</dbReference>
<dbReference type="Gene3D" id="1.10.357.10">
    <property type="entry name" value="Tetracycline Repressor, domain 2"/>
    <property type="match status" value="1"/>
</dbReference>
<organism evidence="6">
    <name type="scientific">Pseudarthrobacter sulfonivorans</name>
    <dbReference type="NCBI Taxonomy" id="121292"/>
    <lineage>
        <taxon>Bacteria</taxon>
        <taxon>Bacillati</taxon>
        <taxon>Actinomycetota</taxon>
        <taxon>Actinomycetes</taxon>
        <taxon>Micrococcales</taxon>
        <taxon>Micrococcaceae</taxon>
        <taxon>Pseudarthrobacter</taxon>
    </lineage>
</organism>
<dbReference type="Pfam" id="PF13305">
    <property type="entry name" value="TetR_C_33"/>
    <property type="match status" value="1"/>
</dbReference>
<accession>A0A0U3QAM5</accession>
<evidence type="ECO:0000256" key="2">
    <source>
        <dbReference type="ARBA" id="ARBA00023125"/>
    </source>
</evidence>
<dbReference type="GO" id="GO:0000976">
    <property type="term" value="F:transcription cis-regulatory region binding"/>
    <property type="evidence" value="ECO:0007669"/>
    <property type="project" value="TreeGrafter"/>
</dbReference>
<sequence length="208" mass="21973">MTDQPYHHGRLREALLDRATEFIEEAGVEGLSLRQLARDLGVSHAAPGKHFRDKQALLDALALDGFRSMNARIMGASEAAGDHRSRFVRIARAYVDFAVAHPVLLAAMHSTKHHPDASDELRSIGEDGIRVARAIIAEAQDAGELAPGDRERLALVCFVSLHGAAVLAAGNLLDGTSIDSLTVATTDLLWAGMVAGMPAPQGASGIGA</sequence>
<evidence type="ECO:0000313" key="6">
    <source>
        <dbReference type="EMBL" id="ALV41405.1"/>
    </source>
</evidence>
<keyword evidence="2 4" id="KW-0238">DNA-binding</keyword>
<dbReference type="AlphaFoldDB" id="A0A0U3QAM5"/>